<evidence type="ECO:0000313" key="2">
    <source>
        <dbReference type="Proteomes" id="UP001470230"/>
    </source>
</evidence>
<gene>
    <name evidence="1" type="ORF">M9Y10_009574</name>
</gene>
<evidence type="ECO:0000313" key="1">
    <source>
        <dbReference type="EMBL" id="KAK8866608.1"/>
    </source>
</evidence>
<accession>A0ABR2INQ3</accession>
<organism evidence="1 2">
    <name type="scientific">Tritrichomonas musculus</name>
    <dbReference type="NCBI Taxonomy" id="1915356"/>
    <lineage>
        <taxon>Eukaryota</taxon>
        <taxon>Metamonada</taxon>
        <taxon>Parabasalia</taxon>
        <taxon>Tritrichomonadida</taxon>
        <taxon>Tritrichomonadidae</taxon>
        <taxon>Tritrichomonas</taxon>
    </lineage>
</organism>
<sequence length="419" mass="47822">MLGETYRPMTSVEQWFFNSQMNTHIGFEFERPDFIPTAVQRLKERILGLHLRCENGMIISTNNPIEVNDLPKECNTAGKATRWVIDNKMPNPTERLATISAGNSCIVMSMNHMIADGTLLLQTIHNIAHDFKPILPKLPIAPDITFEKDIKELMKSEKFKSTLYDSSKYTRLYPKYSENLQNQNSNNSKHHPVDTIEYRVPISEMQCYNREKDNVHNLTEALLNSLLLSAVAYNGRWTGPLVAYSCVNLRQYLTKEQIRNPGICCHFSDVTVEADAPLHATVGELTKQFKYTLKERIKQKECLVHIGDLAPQPKTGLQFELSNVGQVTWKSPVKNVYFQVGCGKFGRPMTMDLFCHSMIVDSFNNVEMKLQFPTDQISWKEADLIGRSVGFGLRSISDKMTIKEAIDAFEGYQKLLRKA</sequence>
<proteinExistence type="predicted"/>
<dbReference type="Proteomes" id="UP001470230">
    <property type="component" value="Unassembled WGS sequence"/>
</dbReference>
<reference evidence="1 2" key="1">
    <citation type="submission" date="2024-04" db="EMBL/GenBank/DDBJ databases">
        <title>Tritrichomonas musculus Genome.</title>
        <authorList>
            <person name="Alves-Ferreira E."/>
            <person name="Grigg M."/>
            <person name="Lorenzi H."/>
            <person name="Galac M."/>
        </authorList>
    </citation>
    <scope>NUCLEOTIDE SEQUENCE [LARGE SCALE GENOMIC DNA]</scope>
    <source>
        <strain evidence="1 2">EAF2021</strain>
    </source>
</reference>
<name>A0ABR2INQ3_9EUKA</name>
<keyword evidence="2" id="KW-1185">Reference proteome</keyword>
<comment type="caution">
    <text evidence="1">The sequence shown here is derived from an EMBL/GenBank/DDBJ whole genome shotgun (WGS) entry which is preliminary data.</text>
</comment>
<dbReference type="EMBL" id="JAPFFF010000015">
    <property type="protein sequence ID" value="KAK8866608.1"/>
    <property type="molecule type" value="Genomic_DNA"/>
</dbReference>
<protein>
    <submittedName>
        <fullName evidence="1">Uncharacterized protein</fullName>
    </submittedName>
</protein>